<evidence type="ECO:0000313" key="11">
    <source>
        <dbReference type="EMBL" id="ORY82122.1"/>
    </source>
</evidence>
<feature type="transmembrane region" description="Helical" evidence="10">
    <location>
        <begin position="177"/>
        <end position="196"/>
    </location>
</feature>
<dbReference type="OMA" id="CGAIGQV"/>
<dbReference type="GO" id="GO:0000139">
    <property type="term" value="C:Golgi membrane"/>
    <property type="evidence" value="ECO:0007669"/>
    <property type="project" value="TreeGrafter"/>
</dbReference>
<comment type="caution">
    <text evidence="11">The sequence shown here is derived from an EMBL/GenBank/DDBJ whole genome shotgun (WGS) entry which is preliminary data.</text>
</comment>
<dbReference type="InterPro" id="IPR037185">
    <property type="entry name" value="EmrE-like"/>
</dbReference>
<keyword evidence="3" id="KW-0813">Transport</keyword>
<dbReference type="InterPro" id="IPR013657">
    <property type="entry name" value="SCL35B1-4/HUT1"/>
</dbReference>
<evidence type="ECO:0000256" key="6">
    <source>
        <dbReference type="ARBA" id="ARBA00022824"/>
    </source>
</evidence>
<feature type="transmembrane region" description="Helical" evidence="10">
    <location>
        <begin position="208"/>
        <end position="230"/>
    </location>
</feature>
<proteinExistence type="inferred from homology"/>
<evidence type="ECO:0000256" key="10">
    <source>
        <dbReference type="SAM" id="Phobius"/>
    </source>
</evidence>
<reference evidence="11 12" key="1">
    <citation type="submission" date="2016-07" db="EMBL/GenBank/DDBJ databases">
        <title>Pervasive Adenine N6-methylation of Active Genes in Fungi.</title>
        <authorList>
            <consortium name="DOE Joint Genome Institute"/>
            <person name="Mondo S.J."/>
            <person name="Dannebaum R.O."/>
            <person name="Kuo R.C."/>
            <person name="Labutti K."/>
            <person name="Haridas S."/>
            <person name="Kuo A."/>
            <person name="Salamov A."/>
            <person name="Ahrendt S.R."/>
            <person name="Lipzen A."/>
            <person name="Sullivan W."/>
            <person name="Andreopoulos W.B."/>
            <person name="Clum A."/>
            <person name="Lindquist E."/>
            <person name="Daum C."/>
            <person name="Ramamoorthy G.K."/>
            <person name="Gryganskyi A."/>
            <person name="Culley D."/>
            <person name="Magnuson J.K."/>
            <person name="James T.Y."/>
            <person name="O'Malley M.A."/>
            <person name="Stajich J.E."/>
            <person name="Spatafora J.W."/>
            <person name="Visel A."/>
            <person name="Grigoriev I.V."/>
        </authorList>
    </citation>
    <scope>NUCLEOTIDE SEQUENCE [LARGE SCALE GENOMIC DNA]</scope>
    <source>
        <strain evidence="11 12">12-1054</strain>
    </source>
</reference>
<evidence type="ECO:0000256" key="7">
    <source>
        <dbReference type="ARBA" id="ARBA00022989"/>
    </source>
</evidence>
<dbReference type="STRING" id="56484.A0A1Y2FDY8"/>
<dbReference type="PANTHER" id="PTHR10778:SF10">
    <property type="entry name" value="SOLUTE CARRIER FAMILY 35 MEMBER B1"/>
    <property type="match status" value="1"/>
</dbReference>
<feature type="transmembrane region" description="Helical" evidence="10">
    <location>
        <begin position="9"/>
        <end position="28"/>
    </location>
</feature>
<evidence type="ECO:0000256" key="5">
    <source>
        <dbReference type="ARBA" id="ARBA00022692"/>
    </source>
</evidence>
<evidence type="ECO:0000256" key="2">
    <source>
        <dbReference type="ARBA" id="ARBA00010694"/>
    </source>
</evidence>
<evidence type="ECO:0000256" key="1">
    <source>
        <dbReference type="ARBA" id="ARBA00004477"/>
    </source>
</evidence>
<comment type="subcellular location">
    <subcellularLocation>
        <location evidence="1">Endoplasmic reticulum membrane</location>
        <topology evidence="1">Multi-pass membrane protein</topology>
    </subcellularLocation>
</comment>
<organism evidence="11 12">
    <name type="scientific">Protomyces lactucae-debilis</name>
    <dbReference type="NCBI Taxonomy" id="2754530"/>
    <lineage>
        <taxon>Eukaryota</taxon>
        <taxon>Fungi</taxon>
        <taxon>Dikarya</taxon>
        <taxon>Ascomycota</taxon>
        <taxon>Taphrinomycotina</taxon>
        <taxon>Taphrinomycetes</taxon>
        <taxon>Taphrinales</taxon>
        <taxon>Protomycetaceae</taxon>
        <taxon>Protomyces</taxon>
    </lineage>
</organism>
<keyword evidence="7 10" id="KW-1133">Transmembrane helix</keyword>
<dbReference type="PANTHER" id="PTHR10778">
    <property type="entry name" value="SOLUTE CARRIER FAMILY 35 MEMBER B"/>
    <property type="match status" value="1"/>
</dbReference>
<dbReference type="GO" id="GO:0005459">
    <property type="term" value="F:UDP-galactose transmembrane transporter activity"/>
    <property type="evidence" value="ECO:0007669"/>
    <property type="project" value="TreeGrafter"/>
</dbReference>
<sequence length="340" mass="36682">MSASSKETLRLLFCVAAIYTAYLSWAILQERIATTPYGSDKQIFRAAFVLNTAQSLAATLTGSLYLLLTQKTARSSLIKTLYPSVSAFWHFAAISITSSLASPFGYASLRYIDYPTQILGKSCKLLPVMALGVIVYGQKFPAHKYAVVLLVTIGVALFTLFAPASNKSKKGGAQAEQSLYGLLLLSINLLLDGLTNSTQDAMFKKFKLSGPSMMVGLNLLSSVLVSGYLLSPLGNTELASSLSFMRQHPAIVQDIALFALCGATGQLAIFYTLQHFGSLALVTVTLTRKMFTMLLSVLWFGHALTKGQMVGVALVFGGISAEAVFKRQQDLAKKTRAKAQ</sequence>
<keyword evidence="5 10" id="KW-0812">Transmembrane</keyword>
<dbReference type="RefSeq" id="XP_040725256.1">
    <property type="nucleotide sequence ID" value="XM_040869414.1"/>
</dbReference>
<dbReference type="GeneID" id="63786013"/>
<dbReference type="EMBL" id="MCFI01000010">
    <property type="protein sequence ID" value="ORY82122.1"/>
    <property type="molecule type" value="Genomic_DNA"/>
</dbReference>
<dbReference type="AlphaFoldDB" id="A0A1Y2FDY8"/>
<evidence type="ECO:0000256" key="4">
    <source>
        <dbReference type="ARBA" id="ARBA00022597"/>
    </source>
</evidence>
<accession>A0A1Y2FDY8</accession>
<feature type="transmembrane region" description="Helical" evidence="10">
    <location>
        <begin position="145"/>
        <end position="165"/>
    </location>
</feature>
<comment type="similarity">
    <text evidence="2">Belongs to the nucleotide-sugar transporter family. SLC35B subfamily.</text>
</comment>
<dbReference type="Proteomes" id="UP000193685">
    <property type="component" value="Unassembled WGS sequence"/>
</dbReference>
<evidence type="ECO:0000256" key="9">
    <source>
        <dbReference type="ARBA" id="ARBA00041103"/>
    </source>
</evidence>
<dbReference type="OrthoDB" id="1601at2759"/>
<keyword evidence="4" id="KW-0762">Sugar transport</keyword>
<dbReference type="GO" id="GO:0005460">
    <property type="term" value="F:UDP-glucose transmembrane transporter activity"/>
    <property type="evidence" value="ECO:0007669"/>
    <property type="project" value="TreeGrafter"/>
</dbReference>
<evidence type="ECO:0000313" key="12">
    <source>
        <dbReference type="Proteomes" id="UP000193685"/>
    </source>
</evidence>
<dbReference type="GO" id="GO:0005789">
    <property type="term" value="C:endoplasmic reticulum membrane"/>
    <property type="evidence" value="ECO:0007669"/>
    <property type="project" value="UniProtKB-SubCell"/>
</dbReference>
<feature type="transmembrane region" description="Helical" evidence="10">
    <location>
        <begin position="48"/>
        <end position="68"/>
    </location>
</feature>
<feature type="transmembrane region" description="Helical" evidence="10">
    <location>
        <begin position="307"/>
        <end position="325"/>
    </location>
</feature>
<protein>
    <recommendedName>
        <fullName evidence="9">UDP-galactose transporter homolog 1</fullName>
    </recommendedName>
</protein>
<evidence type="ECO:0000256" key="3">
    <source>
        <dbReference type="ARBA" id="ARBA00022448"/>
    </source>
</evidence>
<feature type="transmembrane region" description="Helical" evidence="10">
    <location>
        <begin position="250"/>
        <end position="272"/>
    </location>
</feature>
<gene>
    <name evidence="11" type="ORF">BCR37DRAFT_380061</name>
</gene>
<keyword evidence="8 10" id="KW-0472">Membrane</keyword>
<dbReference type="Pfam" id="PF08449">
    <property type="entry name" value="UAA"/>
    <property type="match status" value="1"/>
</dbReference>
<evidence type="ECO:0000256" key="8">
    <source>
        <dbReference type="ARBA" id="ARBA00023136"/>
    </source>
</evidence>
<feature type="transmembrane region" description="Helical" evidence="10">
    <location>
        <begin position="80"/>
        <end position="106"/>
    </location>
</feature>
<name>A0A1Y2FDY8_PROLT</name>
<keyword evidence="6" id="KW-0256">Endoplasmic reticulum</keyword>
<keyword evidence="12" id="KW-1185">Reference proteome</keyword>
<dbReference type="SUPFAM" id="SSF103481">
    <property type="entry name" value="Multidrug resistance efflux transporter EmrE"/>
    <property type="match status" value="1"/>
</dbReference>